<feature type="domain" description="S1 motif" evidence="4">
    <location>
        <begin position="365"/>
        <end position="434"/>
    </location>
</feature>
<feature type="domain" description="S1 motif" evidence="4">
    <location>
        <begin position="278"/>
        <end position="348"/>
    </location>
</feature>
<dbReference type="KEGG" id="btur:DB313_00655"/>
<accession>A0A386PLJ1</accession>
<evidence type="ECO:0000259" key="4">
    <source>
        <dbReference type="PROSITE" id="PS50126"/>
    </source>
</evidence>
<feature type="domain" description="S1 motif" evidence="4">
    <location>
        <begin position="451"/>
        <end position="522"/>
    </location>
</feature>
<dbReference type="PRINTS" id="PR00681">
    <property type="entry name" value="RIBOSOMALS1"/>
</dbReference>
<dbReference type="PANTHER" id="PTHR10724:SF7">
    <property type="entry name" value="SMALL RIBOSOMAL SUBUNIT PROTEIN BS1C"/>
    <property type="match status" value="1"/>
</dbReference>
<name>A0A386PLJ1_9SPIR</name>
<dbReference type="InterPro" id="IPR012340">
    <property type="entry name" value="NA-bd_OB-fold"/>
</dbReference>
<dbReference type="NCBIfam" id="NF004952">
    <property type="entry name" value="PRK06299.1-2"/>
    <property type="match status" value="1"/>
</dbReference>
<dbReference type="InterPro" id="IPR050437">
    <property type="entry name" value="Ribos_protein_bS1-like"/>
</dbReference>
<dbReference type="OrthoDB" id="9804077at2"/>
<organism evidence="5 6">
    <name type="scientific">Borrelia turcica IST7</name>
    <dbReference type="NCBI Taxonomy" id="1104446"/>
    <lineage>
        <taxon>Bacteria</taxon>
        <taxon>Pseudomonadati</taxon>
        <taxon>Spirochaetota</taxon>
        <taxon>Spirochaetia</taxon>
        <taxon>Spirochaetales</taxon>
        <taxon>Borreliaceae</taxon>
        <taxon>Borrelia</taxon>
    </lineage>
</organism>
<feature type="domain" description="S1 motif" evidence="4">
    <location>
        <begin position="192"/>
        <end position="261"/>
    </location>
</feature>
<feature type="domain" description="S1 motif" evidence="4">
    <location>
        <begin position="105"/>
        <end position="171"/>
    </location>
</feature>
<keyword evidence="6" id="KW-1185">Reference proteome</keyword>
<dbReference type="PANTHER" id="PTHR10724">
    <property type="entry name" value="30S RIBOSOMAL PROTEIN S1"/>
    <property type="match status" value="1"/>
</dbReference>
<dbReference type="SMART" id="SM00316">
    <property type="entry name" value="S1"/>
    <property type="match status" value="6"/>
</dbReference>
<dbReference type="GO" id="GO:0003735">
    <property type="term" value="F:structural constituent of ribosome"/>
    <property type="evidence" value="ECO:0007669"/>
    <property type="project" value="TreeGrafter"/>
</dbReference>
<evidence type="ECO:0000256" key="3">
    <source>
        <dbReference type="ARBA" id="ARBA00023274"/>
    </source>
</evidence>
<sequence length="559" mass="63971">MYREVSMENQEDLQENYLKVLERVDLGSNVSGIVVNIMKDYVLVDIGYKSEGFIRIDEFENIPNIGDKIDAVVTRIGGELGLILSVEKLDSLSFQDKVDEYITNRKVIKGKVLFEMPSGYKIQINENTTGFLPLYLSSKSRDEKLKRGSIIEFYVIEASKTDGLRLILDRRTLEREREIEKRKEFVSSYNEGDVVDGVVEKIIDYGAIIRVNEFVLGILNKRNIAFTRVENIEDFVHVGDKLKLKIIKLNLKTAKMELSLKALKTNPWDSIESRYKVESIVKGKVVKILPFGAVVELDSEVSGFLHVSNFSWVRVIKSPQEVVKIGQIIEVKILEIDKENQRISLGIKQVNGNPWDNLDERFSVGKVIQGVVKNITKTGAFVNIEEGIDAYISKFDISWVDDINPEDYFKLGSSISGKVIEFDARKQNIKLGIKQLEENPWDDFARSYKKGDSLEVEVVEKKSKGLQVRVYNKIMGFISKIQLGDTKESSMDTFDNLNVGDKLKVILTNIDSKNKLVLLSYREYKSQKSREEISSYLFKEDDEESYKPFENLLKRNADV</sequence>
<proteinExistence type="inferred from homology"/>
<feature type="domain" description="S1 motif" evidence="4">
    <location>
        <begin position="27"/>
        <end position="87"/>
    </location>
</feature>
<dbReference type="InterPro" id="IPR035104">
    <property type="entry name" value="Ribosomal_protein_S1-like"/>
</dbReference>
<reference evidence="5 6" key="1">
    <citation type="journal article" date="2018" name="Infect. Genet. Evol.">
        <title>Genome-wide analysis of Borrelia turcica and 'Candidatus Borrelia tachyglossi' shows relapsing fever-like genomes with unique genomic links to Lyme disease Borrelia.</title>
        <authorList>
            <person name="Gofton A.W."/>
            <person name="Margos G."/>
            <person name="Fingerle V."/>
            <person name="Hepner S."/>
            <person name="Loh S.M."/>
            <person name="Ryan U."/>
            <person name="Irwin P."/>
            <person name="Oskam C.L."/>
        </authorList>
    </citation>
    <scope>NUCLEOTIDE SEQUENCE [LARGE SCALE GENOMIC DNA]</scope>
    <source>
        <strain evidence="5 6">IST7</strain>
    </source>
</reference>
<dbReference type="GO" id="GO:0006412">
    <property type="term" value="P:translation"/>
    <property type="evidence" value="ECO:0007669"/>
    <property type="project" value="TreeGrafter"/>
</dbReference>
<evidence type="ECO:0000256" key="2">
    <source>
        <dbReference type="ARBA" id="ARBA00022980"/>
    </source>
</evidence>
<dbReference type="SUPFAM" id="SSF50249">
    <property type="entry name" value="Nucleic acid-binding proteins"/>
    <property type="match status" value="6"/>
</dbReference>
<dbReference type="InterPro" id="IPR003029">
    <property type="entry name" value="S1_domain"/>
</dbReference>
<protein>
    <submittedName>
        <fullName evidence="5">30S ribosomal protein S1</fullName>
    </submittedName>
</protein>
<dbReference type="Proteomes" id="UP000275571">
    <property type="component" value="Chromosome"/>
</dbReference>
<keyword evidence="3" id="KW-0687">Ribonucleoprotein</keyword>
<dbReference type="EMBL" id="CP028884">
    <property type="protein sequence ID" value="AYE36025.1"/>
    <property type="molecule type" value="Genomic_DNA"/>
</dbReference>
<dbReference type="PROSITE" id="PS50126">
    <property type="entry name" value="S1"/>
    <property type="match status" value="6"/>
</dbReference>
<dbReference type="GO" id="GO:0003729">
    <property type="term" value="F:mRNA binding"/>
    <property type="evidence" value="ECO:0007669"/>
    <property type="project" value="TreeGrafter"/>
</dbReference>
<evidence type="ECO:0000313" key="5">
    <source>
        <dbReference type="EMBL" id="AYE36025.1"/>
    </source>
</evidence>
<keyword evidence="2 5" id="KW-0689">Ribosomal protein</keyword>
<gene>
    <name evidence="5" type="ORF">DB313_00655</name>
</gene>
<evidence type="ECO:0000256" key="1">
    <source>
        <dbReference type="ARBA" id="ARBA00006767"/>
    </source>
</evidence>
<comment type="similarity">
    <text evidence="1">Belongs to the bacterial ribosomal protein bS1 family.</text>
</comment>
<evidence type="ECO:0000313" key="6">
    <source>
        <dbReference type="Proteomes" id="UP000275571"/>
    </source>
</evidence>
<dbReference type="Gene3D" id="2.40.50.140">
    <property type="entry name" value="Nucleic acid-binding proteins"/>
    <property type="match status" value="6"/>
</dbReference>
<dbReference type="GO" id="GO:0022627">
    <property type="term" value="C:cytosolic small ribosomal subunit"/>
    <property type="evidence" value="ECO:0007669"/>
    <property type="project" value="TreeGrafter"/>
</dbReference>
<dbReference type="Pfam" id="PF00575">
    <property type="entry name" value="S1"/>
    <property type="match status" value="5"/>
</dbReference>
<dbReference type="AlphaFoldDB" id="A0A386PLJ1"/>